<feature type="domain" description="Acyl-CoA oxidase/dehydrogenase middle" evidence="8">
    <location>
        <begin position="124"/>
        <end position="218"/>
    </location>
</feature>
<dbReference type="Pfam" id="PF00441">
    <property type="entry name" value="Acyl-CoA_dh_1"/>
    <property type="match status" value="1"/>
</dbReference>
<dbReference type="AlphaFoldDB" id="A0A346XVH7"/>
<keyword evidence="5 6" id="KW-0560">Oxidoreductase</keyword>
<dbReference type="Proteomes" id="UP000264006">
    <property type="component" value="Chromosome"/>
</dbReference>
<dbReference type="FunFam" id="1.20.140.10:FF:000012">
    <property type="entry name" value="Acyl-CoA dehydrogenase fadE12"/>
    <property type="match status" value="1"/>
</dbReference>
<dbReference type="KEGG" id="euz:DVS28_a1531"/>
<evidence type="ECO:0000256" key="3">
    <source>
        <dbReference type="ARBA" id="ARBA00022630"/>
    </source>
</evidence>
<dbReference type="PANTHER" id="PTHR43884:SF20">
    <property type="entry name" value="ACYL-COA DEHYDROGENASE FADE28"/>
    <property type="match status" value="1"/>
</dbReference>
<dbReference type="InterPro" id="IPR009100">
    <property type="entry name" value="AcylCoA_DH/oxidase_NM_dom_sf"/>
</dbReference>
<keyword evidence="11" id="KW-1185">Reference proteome</keyword>
<feature type="domain" description="Acyl-CoA dehydrogenase/oxidase N-terminal" evidence="9">
    <location>
        <begin position="10"/>
        <end position="119"/>
    </location>
</feature>
<dbReference type="Pfam" id="PF02771">
    <property type="entry name" value="Acyl-CoA_dh_N"/>
    <property type="match status" value="1"/>
</dbReference>
<evidence type="ECO:0000256" key="1">
    <source>
        <dbReference type="ARBA" id="ARBA00001974"/>
    </source>
</evidence>
<dbReference type="Gene3D" id="1.10.540.10">
    <property type="entry name" value="Acyl-CoA dehydrogenase/oxidase, N-terminal domain"/>
    <property type="match status" value="1"/>
</dbReference>
<feature type="domain" description="Acyl-CoA dehydrogenase/oxidase C-terminal" evidence="7">
    <location>
        <begin position="233"/>
        <end position="379"/>
    </location>
</feature>
<dbReference type="SUPFAM" id="SSF47203">
    <property type="entry name" value="Acyl-CoA dehydrogenase C-terminal domain-like"/>
    <property type="match status" value="1"/>
</dbReference>
<evidence type="ECO:0000259" key="8">
    <source>
        <dbReference type="Pfam" id="PF02770"/>
    </source>
</evidence>
<dbReference type="GO" id="GO:0050660">
    <property type="term" value="F:flavin adenine dinucleotide binding"/>
    <property type="evidence" value="ECO:0007669"/>
    <property type="project" value="InterPro"/>
</dbReference>
<accession>A0A346XVH7</accession>
<dbReference type="InterPro" id="IPR036250">
    <property type="entry name" value="AcylCo_DH-like_C"/>
</dbReference>
<dbReference type="InterPro" id="IPR046373">
    <property type="entry name" value="Acyl-CoA_Oxase/DH_mid-dom_sf"/>
</dbReference>
<dbReference type="InterPro" id="IPR009075">
    <property type="entry name" value="AcylCo_DH/oxidase_C"/>
</dbReference>
<name>A0A346XVH7_9ACTN</name>
<dbReference type="InterPro" id="IPR006091">
    <property type="entry name" value="Acyl-CoA_Oxase/DH_mid-dom"/>
</dbReference>
<dbReference type="OrthoDB" id="8876745at2"/>
<dbReference type="CDD" id="cd00567">
    <property type="entry name" value="ACAD"/>
    <property type="match status" value="1"/>
</dbReference>
<evidence type="ECO:0000256" key="4">
    <source>
        <dbReference type="ARBA" id="ARBA00022827"/>
    </source>
</evidence>
<protein>
    <submittedName>
        <fullName evidence="10">Butyryl-CoA dehydrogenase</fullName>
    </submittedName>
</protein>
<dbReference type="EMBL" id="CP031165">
    <property type="protein sequence ID" value="AXV06224.1"/>
    <property type="molecule type" value="Genomic_DNA"/>
</dbReference>
<dbReference type="PIRSF" id="PIRSF016578">
    <property type="entry name" value="HsaA"/>
    <property type="match status" value="1"/>
</dbReference>
<proteinExistence type="inferred from homology"/>
<evidence type="ECO:0000313" key="11">
    <source>
        <dbReference type="Proteomes" id="UP000264006"/>
    </source>
</evidence>
<sequence length="387" mass="40425">MTAIQLVPDEEEQLLRETVRRIAEPFGVDYIRTCSREGRNATEAWAALADPGFLGVNIPESHGGGGMGMTGLAAVVEEMAAAGCNLPMLAVSPAIGGTILARHGTDAQRDRWLPGLADGSTVLAFAVTEADAGSNTHRIASHAAPAGDGWVVNGTKTFISGVEECDAILFVARGRLPDGTLGLPLLFLIDPDAEGLTRTEVNTDVGWPDKQWSLYLDDVHVGADRLVGGPEGGLGALFDGLNPERIVAAAGSLGLARLALDKAVAYARVREVWGEPIGAHQAVAHPLAEVAVRIEAASLLLAKACALTDAGARAAGEACNMAKLACCDVAVEAVDRAIQTHGGNGVTEEYGLMDMWKAARVATVIPVSREMIINFVAQHTLGLPKSY</sequence>
<gene>
    <name evidence="10" type="ORF">DVS28_a1531</name>
</gene>
<dbReference type="InterPro" id="IPR037069">
    <property type="entry name" value="AcylCoA_DH/ox_N_sf"/>
</dbReference>
<comment type="cofactor">
    <cofactor evidence="1 6">
        <name>FAD</name>
        <dbReference type="ChEBI" id="CHEBI:57692"/>
    </cofactor>
</comment>
<dbReference type="Pfam" id="PF02770">
    <property type="entry name" value="Acyl-CoA_dh_M"/>
    <property type="match status" value="1"/>
</dbReference>
<reference evidence="10 11" key="1">
    <citation type="submission" date="2018-09" db="EMBL/GenBank/DDBJ databases">
        <title>Complete genome sequence of Euzebya sp. DY32-46 isolated from seawater of Pacific Ocean.</title>
        <authorList>
            <person name="Xu L."/>
            <person name="Wu Y.-H."/>
            <person name="Xu X.-W."/>
        </authorList>
    </citation>
    <scope>NUCLEOTIDE SEQUENCE [LARGE SCALE GENOMIC DNA]</scope>
    <source>
        <strain evidence="10 11">DY32-46</strain>
    </source>
</reference>
<evidence type="ECO:0000256" key="6">
    <source>
        <dbReference type="RuleBase" id="RU362125"/>
    </source>
</evidence>
<dbReference type="GO" id="GO:0003995">
    <property type="term" value="F:acyl-CoA dehydrogenase activity"/>
    <property type="evidence" value="ECO:0007669"/>
    <property type="project" value="TreeGrafter"/>
</dbReference>
<dbReference type="PANTHER" id="PTHR43884">
    <property type="entry name" value="ACYL-COA DEHYDROGENASE"/>
    <property type="match status" value="1"/>
</dbReference>
<evidence type="ECO:0000259" key="7">
    <source>
        <dbReference type="Pfam" id="PF00441"/>
    </source>
</evidence>
<dbReference type="Gene3D" id="1.20.140.10">
    <property type="entry name" value="Butyryl-CoA Dehydrogenase, subunit A, domain 3"/>
    <property type="match status" value="1"/>
</dbReference>
<dbReference type="SUPFAM" id="SSF56645">
    <property type="entry name" value="Acyl-CoA dehydrogenase NM domain-like"/>
    <property type="match status" value="1"/>
</dbReference>
<keyword evidence="4 6" id="KW-0274">FAD</keyword>
<evidence type="ECO:0000313" key="10">
    <source>
        <dbReference type="EMBL" id="AXV06224.1"/>
    </source>
</evidence>
<dbReference type="InterPro" id="IPR013786">
    <property type="entry name" value="AcylCoA_DH/ox_N"/>
</dbReference>
<evidence type="ECO:0000256" key="5">
    <source>
        <dbReference type="ARBA" id="ARBA00023002"/>
    </source>
</evidence>
<evidence type="ECO:0000256" key="2">
    <source>
        <dbReference type="ARBA" id="ARBA00009347"/>
    </source>
</evidence>
<dbReference type="Gene3D" id="2.40.110.10">
    <property type="entry name" value="Butyryl-CoA Dehydrogenase, subunit A, domain 2"/>
    <property type="match status" value="1"/>
</dbReference>
<evidence type="ECO:0000259" key="9">
    <source>
        <dbReference type="Pfam" id="PF02771"/>
    </source>
</evidence>
<comment type="similarity">
    <text evidence="2 6">Belongs to the acyl-CoA dehydrogenase family.</text>
</comment>
<organism evidence="10 11">
    <name type="scientific">Euzebya pacifica</name>
    <dbReference type="NCBI Taxonomy" id="1608957"/>
    <lineage>
        <taxon>Bacteria</taxon>
        <taxon>Bacillati</taxon>
        <taxon>Actinomycetota</taxon>
        <taxon>Nitriliruptoria</taxon>
        <taxon>Euzebyales</taxon>
    </lineage>
</organism>
<keyword evidence="3 6" id="KW-0285">Flavoprotein</keyword>